<dbReference type="PROSITE" id="PS00893">
    <property type="entry name" value="NUDIX_BOX"/>
    <property type="match status" value="1"/>
</dbReference>
<dbReference type="OrthoDB" id="9131041at2"/>
<dbReference type="InterPro" id="IPR015797">
    <property type="entry name" value="NUDIX_hydrolase-like_dom_sf"/>
</dbReference>
<dbReference type="InterPro" id="IPR014078">
    <property type="entry name" value="Nudix_YtkD"/>
</dbReference>
<evidence type="ECO:0000313" key="4">
    <source>
        <dbReference type="Proteomes" id="UP000276770"/>
    </source>
</evidence>
<keyword evidence="1" id="KW-0378">Hydrolase</keyword>
<dbReference type="Gene3D" id="3.90.79.10">
    <property type="entry name" value="Nucleoside Triphosphate Pyrophosphohydrolase"/>
    <property type="match status" value="1"/>
</dbReference>
<dbReference type="AlphaFoldDB" id="A0A3L7K6F0"/>
<name>A0A3L7K6F0_9BACI</name>
<dbReference type="PROSITE" id="PS51462">
    <property type="entry name" value="NUDIX"/>
    <property type="match status" value="1"/>
</dbReference>
<protein>
    <submittedName>
        <fullName evidence="3">Nucleoside triphosphatase YtkD</fullName>
    </submittedName>
</protein>
<dbReference type="GO" id="GO:0016787">
    <property type="term" value="F:hydrolase activity"/>
    <property type="evidence" value="ECO:0007669"/>
    <property type="project" value="UniProtKB-KW"/>
</dbReference>
<organism evidence="3 4">
    <name type="scientific">Falsibacillus albus</name>
    <dbReference type="NCBI Taxonomy" id="2478915"/>
    <lineage>
        <taxon>Bacteria</taxon>
        <taxon>Bacillati</taxon>
        <taxon>Bacillota</taxon>
        <taxon>Bacilli</taxon>
        <taxon>Bacillales</taxon>
        <taxon>Bacillaceae</taxon>
        <taxon>Falsibacillus</taxon>
    </lineage>
</organism>
<dbReference type="NCBIfam" id="TIGR02705">
    <property type="entry name" value="nudix_YtkD"/>
    <property type="match status" value="1"/>
</dbReference>
<dbReference type="SUPFAM" id="SSF55811">
    <property type="entry name" value="Nudix"/>
    <property type="match status" value="1"/>
</dbReference>
<dbReference type="InterPro" id="IPR020084">
    <property type="entry name" value="NUDIX_hydrolase_CS"/>
</dbReference>
<dbReference type="CDD" id="cd04665">
    <property type="entry name" value="NUDIX_RppH"/>
    <property type="match status" value="1"/>
</dbReference>
<dbReference type="Proteomes" id="UP000276770">
    <property type="component" value="Unassembled WGS sequence"/>
</dbReference>
<dbReference type="Pfam" id="PF00293">
    <property type="entry name" value="NUDIX"/>
    <property type="match status" value="1"/>
</dbReference>
<dbReference type="InterPro" id="IPR000086">
    <property type="entry name" value="NUDIX_hydrolase_dom"/>
</dbReference>
<evidence type="ECO:0000256" key="1">
    <source>
        <dbReference type="ARBA" id="ARBA00022801"/>
    </source>
</evidence>
<feature type="domain" description="Nudix hydrolase" evidence="2">
    <location>
        <begin position="6"/>
        <end position="161"/>
    </location>
</feature>
<dbReference type="EMBL" id="RCVZ01000001">
    <property type="protein sequence ID" value="RLQ97854.1"/>
    <property type="molecule type" value="Genomic_DNA"/>
</dbReference>
<sequence>MEKFYDLNGNMVTLTFDQNRFVESPTHVFVVCRYRDQWLLTDHPKRGIEFPGGKQEATETIEQAAEREVFEETGGIVGNLVYMGEYRVAQTPPRKSFVKAIFFASIREIQSKEDYLETNGPILMSDILSVVQEGRFSFNMKDMVLIRTLEQLNKRGLLKHN</sequence>
<keyword evidence="4" id="KW-1185">Reference proteome</keyword>
<evidence type="ECO:0000313" key="3">
    <source>
        <dbReference type="EMBL" id="RLQ97854.1"/>
    </source>
</evidence>
<evidence type="ECO:0000259" key="2">
    <source>
        <dbReference type="PROSITE" id="PS51462"/>
    </source>
</evidence>
<reference evidence="3 4" key="1">
    <citation type="submission" date="2018-10" db="EMBL/GenBank/DDBJ databases">
        <title>Falsibacillus sp. genome draft.</title>
        <authorList>
            <person name="Shi S."/>
        </authorList>
    </citation>
    <scope>NUCLEOTIDE SEQUENCE [LARGE SCALE GENOMIC DNA]</scope>
    <source>
        <strain evidence="3 4">GY 10110</strain>
    </source>
</reference>
<proteinExistence type="predicted"/>
<comment type="caution">
    <text evidence="3">The sequence shown here is derived from an EMBL/GenBank/DDBJ whole genome shotgun (WGS) entry which is preliminary data.</text>
</comment>
<accession>A0A3L7K6F0</accession>
<gene>
    <name evidence="3" type="primary">ytkD</name>
    <name evidence="3" type="ORF">D9X91_00205</name>
</gene>
<dbReference type="RefSeq" id="WP_121678546.1">
    <property type="nucleotide sequence ID" value="NZ_RCVZ01000001.1"/>
</dbReference>